<feature type="transmembrane region" description="Helical" evidence="2">
    <location>
        <begin position="165"/>
        <end position="187"/>
    </location>
</feature>
<keyword evidence="6" id="KW-1185">Reference proteome</keyword>
<proteinExistence type="predicted"/>
<feature type="transmembrane region" description="Helical" evidence="2">
    <location>
        <begin position="57"/>
        <end position="75"/>
    </location>
</feature>
<dbReference type="Pfam" id="PF19040">
    <property type="entry name" value="SGNH"/>
    <property type="match status" value="1"/>
</dbReference>
<accession>A0A2S5J2G6</accession>
<comment type="caution">
    <text evidence="5">The sequence shown here is derived from an EMBL/GenBank/DDBJ whole genome shotgun (WGS) entry which is preliminary data.</text>
</comment>
<dbReference type="OrthoDB" id="3404679at2"/>
<dbReference type="GO" id="GO:0016020">
    <property type="term" value="C:membrane"/>
    <property type="evidence" value="ECO:0007669"/>
    <property type="project" value="TreeGrafter"/>
</dbReference>
<feature type="transmembrane region" description="Helical" evidence="2">
    <location>
        <begin position="342"/>
        <end position="361"/>
    </location>
</feature>
<evidence type="ECO:0000256" key="1">
    <source>
        <dbReference type="SAM" id="MobiDB-lite"/>
    </source>
</evidence>
<dbReference type="AlphaFoldDB" id="A0A2S5J2G6"/>
<feature type="transmembrane region" description="Helical" evidence="2">
    <location>
        <begin position="276"/>
        <end position="294"/>
    </location>
</feature>
<dbReference type="EMBL" id="PRKW01000001">
    <property type="protein sequence ID" value="PPB50940.1"/>
    <property type="molecule type" value="Genomic_DNA"/>
</dbReference>
<evidence type="ECO:0000313" key="5">
    <source>
        <dbReference type="EMBL" id="PPB50940.1"/>
    </source>
</evidence>
<feature type="transmembrane region" description="Helical" evidence="2">
    <location>
        <begin position="227"/>
        <end position="246"/>
    </location>
</feature>
<feature type="transmembrane region" description="Helical" evidence="2">
    <location>
        <begin position="382"/>
        <end position="400"/>
    </location>
</feature>
<feature type="transmembrane region" description="Helical" evidence="2">
    <location>
        <begin position="253"/>
        <end position="270"/>
    </location>
</feature>
<dbReference type="GO" id="GO:0016747">
    <property type="term" value="F:acyltransferase activity, transferring groups other than amino-acyl groups"/>
    <property type="evidence" value="ECO:0007669"/>
    <property type="project" value="InterPro"/>
</dbReference>
<keyword evidence="5" id="KW-0012">Acyltransferase</keyword>
<dbReference type="PANTHER" id="PTHR23028:SF53">
    <property type="entry name" value="ACYL_TRANSF_3 DOMAIN-CONTAINING PROTEIN"/>
    <property type="match status" value="1"/>
</dbReference>
<feature type="compositionally biased region" description="Low complexity" evidence="1">
    <location>
        <begin position="1"/>
        <end position="18"/>
    </location>
</feature>
<feature type="region of interest" description="Disordered" evidence="1">
    <location>
        <begin position="1"/>
        <end position="27"/>
    </location>
</feature>
<dbReference type="InterPro" id="IPR002656">
    <property type="entry name" value="Acyl_transf_3_dom"/>
</dbReference>
<dbReference type="Proteomes" id="UP000239297">
    <property type="component" value="Unassembled WGS sequence"/>
</dbReference>
<keyword evidence="5" id="KW-0808">Transferase</keyword>
<evidence type="ECO:0000256" key="2">
    <source>
        <dbReference type="SAM" id="Phobius"/>
    </source>
</evidence>
<organism evidence="5 6">
    <name type="scientific">Arthrobacter pityocampae</name>
    <dbReference type="NCBI Taxonomy" id="547334"/>
    <lineage>
        <taxon>Bacteria</taxon>
        <taxon>Bacillati</taxon>
        <taxon>Actinomycetota</taxon>
        <taxon>Actinomycetes</taxon>
        <taxon>Micrococcales</taxon>
        <taxon>Micrococcaceae</taxon>
        <taxon>Arthrobacter</taxon>
    </lineage>
</organism>
<evidence type="ECO:0000259" key="3">
    <source>
        <dbReference type="Pfam" id="PF01757"/>
    </source>
</evidence>
<dbReference type="PANTHER" id="PTHR23028">
    <property type="entry name" value="ACETYLTRANSFERASE"/>
    <property type="match status" value="1"/>
</dbReference>
<reference evidence="5 6" key="1">
    <citation type="journal article" date="2014" name="Int. J. Syst. Evol. Microbiol.">
        <title>Arthrobacter pityocampae sp. nov., isolated from Thaumetopoea pityocampa (Lep., Thaumetopoeidae).</title>
        <authorList>
            <person name="Ince I.A."/>
            <person name="Demirbag Z."/>
            <person name="Kati H."/>
        </authorList>
    </citation>
    <scope>NUCLEOTIDE SEQUENCE [LARGE SCALE GENOMIC DNA]</scope>
    <source>
        <strain evidence="5 6">Tp2</strain>
    </source>
</reference>
<feature type="transmembrane region" description="Helical" evidence="2">
    <location>
        <begin position="96"/>
        <end position="115"/>
    </location>
</feature>
<dbReference type="InterPro" id="IPR050879">
    <property type="entry name" value="Acyltransferase_3"/>
</dbReference>
<evidence type="ECO:0000313" key="6">
    <source>
        <dbReference type="Proteomes" id="UP000239297"/>
    </source>
</evidence>
<dbReference type="GO" id="GO:0009103">
    <property type="term" value="P:lipopolysaccharide biosynthetic process"/>
    <property type="evidence" value="ECO:0007669"/>
    <property type="project" value="TreeGrafter"/>
</dbReference>
<keyword evidence="2" id="KW-0812">Transmembrane</keyword>
<protein>
    <submittedName>
        <fullName evidence="5">Acyltransferase</fullName>
    </submittedName>
</protein>
<dbReference type="InterPro" id="IPR043968">
    <property type="entry name" value="SGNH"/>
</dbReference>
<feature type="domain" description="SGNH" evidence="4">
    <location>
        <begin position="469"/>
        <end position="679"/>
    </location>
</feature>
<feature type="transmembrane region" description="Helical" evidence="2">
    <location>
        <begin position="194"/>
        <end position="215"/>
    </location>
</feature>
<keyword evidence="2" id="KW-1133">Transmembrane helix</keyword>
<dbReference type="Pfam" id="PF01757">
    <property type="entry name" value="Acyl_transf_3"/>
    <property type="match status" value="1"/>
</dbReference>
<feature type="transmembrane region" description="Helical" evidence="2">
    <location>
        <begin position="315"/>
        <end position="336"/>
    </location>
</feature>
<gene>
    <name evidence="5" type="ORF">C4K88_03525</name>
</gene>
<dbReference type="RefSeq" id="WP_104120202.1">
    <property type="nucleotide sequence ID" value="NZ_PRKW01000001.1"/>
</dbReference>
<name>A0A2S5J2G6_9MICC</name>
<sequence length="688" mass="73755">MASSPPTVAPTTAPATGGTPSGGGDPRRYRPEVQGLRALAVAMVVVYHVWLGRVSGGVDVFLLVSAFLLTVTFARRLEAQQPLALVAYWLNLLKRLLPAVVVVLLSVLAATALLLPSSRWRAVFDQTWASLAYRQNWELAGNAVDYYALDHSAASPLQHFWSLSIQGQVFLLWPLLFAGAGALAAVTRLRPRPVLIILFGALFAVSLAFSVWQTGTDQAAAYFDTRARLWEFALGSLVALALPYLVLPRSVRVVLGWVGVVMMLACGILLQVQQQFPGFVALWPTLAAAAVIVAGRTDSPAGVDRWLSSRPFLRLGGASYALYLWHWPVLIIWLVVAGKEGAGLLDGAAVVTASLVLAVLTTRFVEEPLRSWSWPSVGRRRTGLVAAVALTLVAVPLSGWEYRVQAQETAVGQQTRDDNPGAEALHPSFEYRGAEDALVKPLASSLGAEWAAVDGPCPEALMPADPQLASCVRTGDEATAERAVLVLGDSHSQMWMTALGAMAEANDWLAVSVHRPNCRFVDAPGSVDAECQAFNDAVRAYALDLAPDAVLTVGTRTDWSSPAEEIPAGFEAGITPLLDAGIPVVALRDTPRFEEDMAECTDRHAADPSVCDVPAAEVLAPSSPLLPLAERLPGLEHVDLTDVVCAGATCPGVVGNVRVYMDRDHLSKTYVETTVPVFEERFRAALGW</sequence>
<feature type="domain" description="Acyltransferase 3" evidence="3">
    <location>
        <begin position="32"/>
        <end position="362"/>
    </location>
</feature>
<evidence type="ECO:0000259" key="4">
    <source>
        <dbReference type="Pfam" id="PF19040"/>
    </source>
</evidence>
<keyword evidence="2" id="KW-0472">Membrane</keyword>